<proteinExistence type="predicted"/>
<keyword evidence="1" id="KW-0479">Metal-binding</keyword>
<dbReference type="Proteomes" id="UP000636800">
    <property type="component" value="Chromosome 2"/>
</dbReference>
<dbReference type="InterPro" id="IPR011992">
    <property type="entry name" value="EF-hand-dom_pair"/>
</dbReference>
<protein>
    <recommendedName>
        <fullName evidence="4">EF-hand domain-containing protein</fullName>
    </recommendedName>
</protein>
<dbReference type="Pfam" id="PF13499">
    <property type="entry name" value="EF-hand_7"/>
    <property type="match status" value="1"/>
</dbReference>
<dbReference type="PANTHER" id="PTHR10891">
    <property type="entry name" value="EF-HAND CALCIUM-BINDING DOMAIN CONTAINING PROTEIN"/>
    <property type="match status" value="1"/>
</dbReference>
<evidence type="ECO:0000256" key="1">
    <source>
        <dbReference type="ARBA" id="ARBA00022723"/>
    </source>
</evidence>
<dbReference type="SMART" id="SM00054">
    <property type="entry name" value="EFh"/>
    <property type="match status" value="2"/>
</dbReference>
<dbReference type="GO" id="GO:0005509">
    <property type="term" value="F:calcium ion binding"/>
    <property type="evidence" value="ECO:0007669"/>
    <property type="project" value="InterPro"/>
</dbReference>
<dbReference type="Gene3D" id="1.10.238.10">
    <property type="entry name" value="EF-hand"/>
    <property type="match status" value="1"/>
</dbReference>
<feature type="domain" description="EF-hand" evidence="4">
    <location>
        <begin position="18"/>
        <end position="53"/>
    </location>
</feature>
<name>A0A835RQT7_VANPL</name>
<sequence length="96" mass="10663">MTTTTTAKATAMATSTCKLSEELDRIFHRFDMNGDGKISSAELGEALRILGSTSPDEIHRMMAELDTDGDGYISYDEFAAFWRVNSDLMKDVAKIF</sequence>
<comment type="caution">
    <text evidence="6">The sequence shown here is derived from an EMBL/GenBank/DDBJ whole genome shotgun (WGS) entry which is preliminary data.</text>
</comment>
<keyword evidence="3" id="KW-0106">Calcium</keyword>
<evidence type="ECO:0000313" key="6">
    <source>
        <dbReference type="EMBL" id="KAG0493694.1"/>
    </source>
</evidence>
<reference evidence="7 8" key="1">
    <citation type="journal article" date="2020" name="Nat. Food">
        <title>A phased Vanilla planifolia genome enables genetic improvement of flavour and production.</title>
        <authorList>
            <person name="Hasing T."/>
            <person name="Tang H."/>
            <person name="Brym M."/>
            <person name="Khazi F."/>
            <person name="Huang T."/>
            <person name="Chambers A.H."/>
        </authorList>
    </citation>
    <scope>NUCLEOTIDE SEQUENCE [LARGE SCALE GENOMIC DNA]</scope>
    <source>
        <tissue evidence="6">Leaf</tissue>
    </source>
</reference>
<dbReference type="EMBL" id="JADCNM010000002">
    <property type="protein sequence ID" value="KAG0493694.1"/>
    <property type="molecule type" value="Genomic_DNA"/>
</dbReference>
<evidence type="ECO:0000256" key="3">
    <source>
        <dbReference type="ARBA" id="ARBA00022837"/>
    </source>
</evidence>
<dbReference type="CDD" id="cd00051">
    <property type="entry name" value="EFh"/>
    <property type="match status" value="1"/>
</dbReference>
<evidence type="ECO:0000313" key="8">
    <source>
        <dbReference type="Proteomes" id="UP000639772"/>
    </source>
</evidence>
<dbReference type="Proteomes" id="UP000639772">
    <property type="component" value="Unassembled WGS sequence"/>
</dbReference>
<dbReference type="PROSITE" id="PS00018">
    <property type="entry name" value="EF_HAND_1"/>
    <property type="match status" value="2"/>
</dbReference>
<dbReference type="EMBL" id="JADCNL010000002">
    <property type="protein sequence ID" value="KAG0491635.1"/>
    <property type="molecule type" value="Genomic_DNA"/>
</dbReference>
<feature type="domain" description="EF-hand" evidence="4">
    <location>
        <begin position="56"/>
        <end position="88"/>
    </location>
</feature>
<keyword evidence="7" id="KW-1185">Reference proteome</keyword>
<accession>A0A835RQT7</accession>
<keyword evidence="2" id="KW-0677">Repeat</keyword>
<evidence type="ECO:0000256" key="2">
    <source>
        <dbReference type="ARBA" id="ARBA00022737"/>
    </source>
</evidence>
<evidence type="ECO:0000313" key="5">
    <source>
        <dbReference type="EMBL" id="KAG0491635.1"/>
    </source>
</evidence>
<dbReference type="OrthoDB" id="26525at2759"/>
<dbReference type="AlphaFoldDB" id="A0A835RQT7"/>
<dbReference type="InterPro" id="IPR039647">
    <property type="entry name" value="EF_hand_pair_protein_CML-like"/>
</dbReference>
<gene>
    <name evidence="6" type="ORF">HPP92_004688</name>
    <name evidence="5" type="ORF">HPP92_005033</name>
</gene>
<dbReference type="FunFam" id="1.10.238.10:FF:000003">
    <property type="entry name" value="Calmodulin A"/>
    <property type="match status" value="1"/>
</dbReference>
<dbReference type="InterPro" id="IPR018247">
    <property type="entry name" value="EF_Hand_1_Ca_BS"/>
</dbReference>
<evidence type="ECO:0000313" key="7">
    <source>
        <dbReference type="Proteomes" id="UP000636800"/>
    </source>
</evidence>
<dbReference type="PROSITE" id="PS50222">
    <property type="entry name" value="EF_HAND_2"/>
    <property type="match status" value="2"/>
</dbReference>
<evidence type="ECO:0000259" key="4">
    <source>
        <dbReference type="PROSITE" id="PS50222"/>
    </source>
</evidence>
<organism evidence="6 8">
    <name type="scientific">Vanilla planifolia</name>
    <name type="common">Vanilla</name>
    <dbReference type="NCBI Taxonomy" id="51239"/>
    <lineage>
        <taxon>Eukaryota</taxon>
        <taxon>Viridiplantae</taxon>
        <taxon>Streptophyta</taxon>
        <taxon>Embryophyta</taxon>
        <taxon>Tracheophyta</taxon>
        <taxon>Spermatophyta</taxon>
        <taxon>Magnoliopsida</taxon>
        <taxon>Liliopsida</taxon>
        <taxon>Asparagales</taxon>
        <taxon>Orchidaceae</taxon>
        <taxon>Vanilloideae</taxon>
        <taxon>Vanilleae</taxon>
        <taxon>Vanilla</taxon>
    </lineage>
</organism>
<dbReference type="SUPFAM" id="SSF47473">
    <property type="entry name" value="EF-hand"/>
    <property type="match status" value="1"/>
</dbReference>
<dbReference type="InterPro" id="IPR002048">
    <property type="entry name" value="EF_hand_dom"/>
</dbReference>